<proteinExistence type="predicted"/>
<dbReference type="Proteomes" id="UP000002051">
    <property type="component" value="Chromosome 3"/>
</dbReference>
<name>G7IZI4_MEDTR</name>
<dbReference type="HOGENOM" id="CLU_2064961_0_0_1"/>
<dbReference type="EMBL" id="CM001219">
    <property type="protein sequence ID" value="AES69428.1"/>
    <property type="molecule type" value="Genomic_DNA"/>
</dbReference>
<evidence type="ECO:0000313" key="2">
    <source>
        <dbReference type="EnsemblPlants" id="AES69428"/>
    </source>
</evidence>
<gene>
    <name evidence="1" type="ordered locus">MTR_3g029850</name>
</gene>
<accession>G7IZI4</accession>
<keyword evidence="3" id="KW-1185">Reference proteome</keyword>
<sequence length="119" mass="13397">MFPGDLCGYVDVCVFNGQPIAVDSTGRTVTIQPQDLSFVSYRNLKDRVLFWGDDSTFSVSASDLGLRNGNCVIFSNDLCVHYTTRVSVSVFCLDKRQILPNFPCNSKLFWPPQKWIGLH</sequence>
<evidence type="ECO:0000313" key="3">
    <source>
        <dbReference type="Proteomes" id="UP000002051"/>
    </source>
</evidence>
<protein>
    <submittedName>
        <fullName evidence="1">DUF295 family protein</fullName>
    </submittedName>
</protein>
<dbReference type="EnsemblPlants" id="AES69428">
    <property type="protein sequence ID" value="AES69428"/>
    <property type="gene ID" value="MTR_3g029850"/>
</dbReference>
<reference evidence="2" key="3">
    <citation type="submission" date="2015-04" db="UniProtKB">
        <authorList>
            <consortium name="EnsemblPlants"/>
        </authorList>
    </citation>
    <scope>IDENTIFICATION</scope>
    <source>
        <strain evidence="2">cv. Jemalong A17</strain>
    </source>
</reference>
<dbReference type="AlphaFoldDB" id="G7IZI4"/>
<organism evidence="1 3">
    <name type="scientific">Medicago truncatula</name>
    <name type="common">Barrel medic</name>
    <name type="synonym">Medicago tribuloides</name>
    <dbReference type="NCBI Taxonomy" id="3880"/>
    <lineage>
        <taxon>Eukaryota</taxon>
        <taxon>Viridiplantae</taxon>
        <taxon>Streptophyta</taxon>
        <taxon>Embryophyta</taxon>
        <taxon>Tracheophyta</taxon>
        <taxon>Spermatophyta</taxon>
        <taxon>Magnoliopsida</taxon>
        <taxon>eudicotyledons</taxon>
        <taxon>Gunneridae</taxon>
        <taxon>Pentapetalae</taxon>
        <taxon>rosids</taxon>
        <taxon>fabids</taxon>
        <taxon>Fabales</taxon>
        <taxon>Fabaceae</taxon>
        <taxon>Papilionoideae</taxon>
        <taxon>50 kb inversion clade</taxon>
        <taxon>NPAAA clade</taxon>
        <taxon>Hologalegina</taxon>
        <taxon>IRL clade</taxon>
        <taxon>Trifolieae</taxon>
        <taxon>Medicago</taxon>
    </lineage>
</organism>
<reference evidence="1 3" key="1">
    <citation type="journal article" date="2011" name="Nature">
        <title>The Medicago genome provides insight into the evolution of rhizobial symbioses.</title>
        <authorList>
            <person name="Young N.D."/>
            <person name="Debelle F."/>
            <person name="Oldroyd G.E."/>
            <person name="Geurts R."/>
            <person name="Cannon S.B."/>
            <person name="Udvardi M.K."/>
            <person name="Benedito V.A."/>
            <person name="Mayer K.F."/>
            <person name="Gouzy J."/>
            <person name="Schoof H."/>
            <person name="Van de Peer Y."/>
            <person name="Proost S."/>
            <person name="Cook D.R."/>
            <person name="Meyers B.C."/>
            <person name="Spannagl M."/>
            <person name="Cheung F."/>
            <person name="De Mita S."/>
            <person name="Krishnakumar V."/>
            <person name="Gundlach H."/>
            <person name="Zhou S."/>
            <person name="Mudge J."/>
            <person name="Bharti A.K."/>
            <person name="Murray J.D."/>
            <person name="Naoumkina M.A."/>
            <person name="Rosen B."/>
            <person name="Silverstein K.A."/>
            <person name="Tang H."/>
            <person name="Rombauts S."/>
            <person name="Zhao P.X."/>
            <person name="Zhou P."/>
            <person name="Barbe V."/>
            <person name="Bardou P."/>
            <person name="Bechner M."/>
            <person name="Bellec A."/>
            <person name="Berger A."/>
            <person name="Berges H."/>
            <person name="Bidwell S."/>
            <person name="Bisseling T."/>
            <person name="Choisne N."/>
            <person name="Couloux A."/>
            <person name="Denny R."/>
            <person name="Deshpande S."/>
            <person name="Dai X."/>
            <person name="Doyle J.J."/>
            <person name="Dudez A.M."/>
            <person name="Farmer A.D."/>
            <person name="Fouteau S."/>
            <person name="Franken C."/>
            <person name="Gibelin C."/>
            <person name="Gish J."/>
            <person name="Goldstein S."/>
            <person name="Gonzalez A.J."/>
            <person name="Green P.J."/>
            <person name="Hallab A."/>
            <person name="Hartog M."/>
            <person name="Hua A."/>
            <person name="Humphray S.J."/>
            <person name="Jeong D.H."/>
            <person name="Jing Y."/>
            <person name="Jocker A."/>
            <person name="Kenton S.M."/>
            <person name="Kim D.J."/>
            <person name="Klee K."/>
            <person name="Lai H."/>
            <person name="Lang C."/>
            <person name="Lin S."/>
            <person name="Macmil S.L."/>
            <person name="Magdelenat G."/>
            <person name="Matthews L."/>
            <person name="McCorrison J."/>
            <person name="Monaghan E.L."/>
            <person name="Mun J.H."/>
            <person name="Najar F.Z."/>
            <person name="Nicholson C."/>
            <person name="Noirot C."/>
            <person name="O'Bleness M."/>
            <person name="Paule C.R."/>
            <person name="Poulain J."/>
            <person name="Prion F."/>
            <person name="Qin B."/>
            <person name="Qu C."/>
            <person name="Retzel E.F."/>
            <person name="Riddle C."/>
            <person name="Sallet E."/>
            <person name="Samain S."/>
            <person name="Samson N."/>
            <person name="Sanders I."/>
            <person name="Saurat O."/>
            <person name="Scarpelli C."/>
            <person name="Schiex T."/>
            <person name="Segurens B."/>
            <person name="Severin A.J."/>
            <person name="Sherrier D.J."/>
            <person name="Shi R."/>
            <person name="Sims S."/>
            <person name="Singer S.R."/>
            <person name="Sinharoy S."/>
            <person name="Sterck L."/>
            <person name="Viollet A."/>
            <person name="Wang B.B."/>
            <person name="Wang K."/>
            <person name="Wang M."/>
            <person name="Wang X."/>
            <person name="Warfsmann J."/>
            <person name="Weissenbach J."/>
            <person name="White D.D."/>
            <person name="White J.D."/>
            <person name="Wiley G.B."/>
            <person name="Wincker P."/>
            <person name="Xing Y."/>
            <person name="Yang L."/>
            <person name="Yao Z."/>
            <person name="Ying F."/>
            <person name="Zhai J."/>
            <person name="Zhou L."/>
            <person name="Zuber A."/>
            <person name="Denarie J."/>
            <person name="Dixon R.A."/>
            <person name="May G.D."/>
            <person name="Schwartz D.C."/>
            <person name="Rogers J."/>
            <person name="Quetier F."/>
            <person name="Town C.D."/>
            <person name="Roe B.A."/>
        </authorList>
    </citation>
    <scope>NUCLEOTIDE SEQUENCE [LARGE SCALE GENOMIC DNA]</scope>
    <source>
        <strain evidence="1">A17</strain>
        <strain evidence="2 3">cv. Jemalong A17</strain>
    </source>
</reference>
<dbReference type="PANTHER" id="PTHR47123">
    <property type="entry name" value="F-BOX PROTEIN SKIP23"/>
    <property type="match status" value="1"/>
</dbReference>
<dbReference type="PANTHER" id="PTHR47123:SF15">
    <property type="entry name" value="F-BOX PROTEIN SKIP23"/>
    <property type="match status" value="1"/>
</dbReference>
<evidence type="ECO:0000313" key="1">
    <source>
        <dbReference type="EMBL" id="AES69428.1"/>
    </source>
</evidence>
<reference evidence="1 3" key="2">
    <citation type="journal article" date="2014" name="BMC Genomics">
        <title>An improved genome release (version Mt4.0) for the model legume Medicago truncatula.</title>
        <authorList>
            <person name="Tang H."/>
            <person name="Krishnakumar V."/>
            <person name="Bidwell S."/>
            <person name="Rosen B."/>
            <person name="Chan A."/>
            <person name="Zhou S."/>
            <person name="Gentzbittel L."/>
            <person name="Childs K.L."/>
            <person name="Yandell M."/>
            <person name="Gundlach H."/>
            <person name="Mayer K.F."/>
            <person name="Schwartz D.C."/>
            <person name="Town C.D."/>
        </authorList>
    </citation>
    <scope>GENOME REANNOTATION</scope>
    <source>
        <strain evidence="2 3">cv. Jemalong A17</strain>
    </source>
</reference>
<dbReference type="PaxDb" id="3880-AES69428"/>
<dbReference type="InterPro" id="IPR051304">
    <property type="entry name" value="SCF_F-box_domain"/>
</dbReference>